<keyword evidence="2" id="KW-1185">Reference proteome</keyword>
<proteinExistence type="predicted"/>
<sequence>MSLHRVPDSGPLQLADSDAKGLSGVILLKIVLSDPVKTASHCVAHCTECTGCPSGVFAQTLRSQKQNNLNPDPFRLMFPRSFSIRETETLWMRDTGRAWGVPYGGNAGLQAVPCACGLQKSDNLEVMRSPMIKSQESTMLDSRPVFLLCYDVFDSLLIGDDFVSLYDFHLHVSNVGITLRFPHSRRPGAFPAVVAPALTTSPQTRGRRSCINFIKPCKVANRKQTQHNIPALPAADSVLIRPSAAVVAAVRAARACDTSPRNGPLPLPRSFLACL</sequence>
<accession>A0ACC3SJV4</accession>
<dbReference type="Proteomes" id="UP001320706">
    <property type="component" value="Unassembled WGS sequence"/>
</dbReference>
<evidence type="ECO:0000313" key="1">
    <source>
        <dbReference type="EMBL" id="KAK8216812.1"/>
    </source>
</evidence>
<gene>
    <name evidence="1" type="ORF">M8818_001775</name>
</gene>
<reference evidence="1" key="1">
    <citation type="submission" date="2024-02" db="EMBL/GenBank/DDBJ databases">
        <title>Metagenome Assembled Genome of Zalaria obscura JY119.</title>
        <authorList>
            <person name="Vighnesh L."/>
            <person name="Jagadeeshwari U."/>
            <person name="Venkata Ramana C."/>
            <person name="Sasikala C."/>
        </authorList>
    </citation>
    <scope>NUCLEOTIDE SEQUENCE</scope>
    <source>
        <strain evidence="1">JY119</strain>
    </source>
</reference>
<name>A0ACC3SJV4_9PEZI</name>
<evidence type="ECO:0000313" key="2">
    <source>
        <dbReference type="Proteomes" id="UP001320706"/>
    </source>
</evidence>
<protein>
    <submittedName>
        <fullName evidence="1">Uncharacterized protein</fullName>
    </submittedName>
</protein>
<organism evidence="1 2">
    <name type="scientific">Zalaria obscura</name>
    <dbReference type="NCBI Taxonomy" id="2024903"/>
    <lineage>
        <taxon>Eukaryota</taxon>
        <taxon>Fungi</taxon>
        <taxon>Dikarya</taxon>
        <taxon>Ascomycota</taxon>
        <taxon>Pezizomycotina</taxon>
        <taxon>Dothideomycetes</taxon>
        <taxon>Dothideomycetidae</taxon>
        <taxon>Dothideales</taxon>
        <taxon>Zalariaceae</taxon>
        <taxon>Zalaria</taxon>
    </lineage>
</organism>
<dbReference type="EMBL" id="JAMKPW020000007">
    <property type="protein sequence ID" value="KAK8216812.1"/>
    <property type="molecule type" value="Genomic_DNA"/>
</dbReference>
<comment type="caution">
    <text evidence="1">The sequence shown here is derived from an EMBL/GenBank/DDBJ whole genome shotgun (WGS) entry which is preliminary data.</text>
</comment>